<keyword evidence="3" id="KW-0560">Oxidoreductase</keyword>
<reference evidence="5 6" key="1">
    <citation type="journal article" date="2017" name="Int. J. Syst. Evol. Microbiol.">
        <title>Arachidicoccus ginsenosidivorans sp. nov., with ginsenoside-converting activity isolated from ginseng cultivating soil.</title>
        <authorList>
            <person name="Siddiqi M.Z."/>
            <person name="Aslam Z."/>
            <person name="Im W.T."/>
        </authorList>
    </citation>
    <scope>NUCLEOTIDE SEQUENCE [LARGE SCALE GENOMIC DNA]</scope>
    <source>
        <strain evidence="5 6">Gsoil 809</strain>
    </source>
</reference>
<dbReference type="GO" id="GO:0016491">
    <property type="term" value="F:oxidoreductase activity"/>
    <property type="evidence" value="ECO:0007669"/>
    <property type="project" value="UniProtKB-KW"/>
</dbReference>
<organism evidence="5 6">
    <name type="scientific">Arachidicoccus ginsenosidivorans</name>
    <dbReference type="NCBI Taxonomy" id="496057"/>
    <lineage>
        <taxon>Bacteria</taxon>
        <taxon>Pseudomonadati</taxon>
        <taxon>Bacteroidota</taxon>
        <taxon>Chitinophagia</taxon>
        <taxon>Chitinophagales</taxon>
        <taxon>Chitinophagaceae</taxon>
        <taxon>Arachidicoccus</taxon>
    </lineage>
</organism>
<evidence type="ECO:0000256" key="3">
    <source>
        <dbReference type="ARBA" id="ARBA00023002"/>
    </source>
</evidence>
<dbReference type="SUPFAM" id="SSF55469">
    <property type="entry name" value="FMN-dependent nitroreductase-like"/>
    <property type="match status" value="1"/>
</dbReference>
<dbReference type="CDD" id="cd02149">
    <property type="entry name" value="NfsB-like"/>
    <property type="match status" value="1"/>
</dbReference>
<dbReference type="AlphaFoldDB" id="A0A5B8VKZ7"/>
<evidence type="ECO:0000256" key="2">
    <source>
        <dbReference type="ARBA" id="ARBA00022857"/>
    </source>
</evidence>
<evidence type="ECO:0000313" key="5">
    <source>
        <dbReference type="EMBL" id="QEC72009.1"/>
    </source>
</evidence>
<dbReference type="Gene3D" id="3.40.109.10">
    <property type="entry name" value="NADH Oxidase"/>
    <property type="match status" value="1"/>
</dbReference>
<keyword evidence="2" id="KW-0521">NADP</keyword>
<dbReference type="KEGG" id="agi:FSB73_10365"/>
<accession>A0A5B8VKZ7</accession>
<feature type="domain" description="Nitroreductase" evidence="4">
    <location>
        <begin position="8"/>
        <end position="173"/>
    </location>
</feature>
<dbReference type="OrthoDB" id="9809288at2"/>
<dbReference type="PANTHER" id="PTHR43673">
    <property type="entry name" value="NAD(P)H NITROREDUCTASE YDGI-RELATED"/>
    <property type="match status" value="1"/>
</dbReference>
<gene>
    <name evidence="5" type="ORF">FSB73_10365</name>
</gene>
<dbReference type="PANTHER" id="PTHR43673:SF10">
    <property type="entry name" value="NADH DEHYDROGENASE_NAD(P)H NITROREDUCTASE XCC3605-RELATED"/>
    <property type="match status" value="1"/>
</dbReference>
<sequence length="199" mass="22338">MSFLALAEARYSTKKYNADKKVPIELIDQLKAILRLSPSSINSQPWKFVFIGNEQLKSKLAAASYFNEAKINEASHLVVFSAADDIEKFEEQIQQHLPKGSIDYYHNFVKPTGSSQIKSWMKNQVYLSLGFFLSAAAEMGLDSTPMEGIQVDEYRKILGLSHHQPLFAVALGYRHSQDGNQPSLNAKSRLPEPAVIESF</sequence>
<keyword evidence="6" id="KW-1185">Reference proteome</keyword>
<name>A0A5B8VKZ7_9BACT</name>
<dbReference type="Proteomes" id="UP000321291">
    <property type="component" value="Chromosome"/>
</dbReference>
<proteinExistence type="inferred from homology"/>
<dbReference type="Pfam" id="PF00881">
    <property type="entry name" value="Nitroreductase"/>
    <property type="match status" value="1"/>
</dbReference>
<dbReference type="InterPro" id="IPR029479">
    <property type="entry name" value="Nitroreductase"/>
</dbReference>
<dbReference type="EMBL" id="CP042434">
    <property type="protein sequence ID" value="QEC72009.1"/>
    <property type="molecule type" value="Genomic_DNA"/>
</dbReference>
<evidence type="ECO:0000259" key="4">
    <source>
        <dbReference type="Pfam" id="PF00881"/>
    </source>
</evidence>
<dbReference type="InterPro" id="IPR000415">
    <property type="entry name" value="Nitroreductase-like"/>
</dbReference>
<dbReference type="InterPro" id="IPR033878">
    <property type="entry name" value="NfsB-like"/>
</dbReference>
<evidence type="ECO:0000256" key="1">
    <source>
        <dbReference type="ARBA" id="ARBA00007118"/>
    </source>
</evidence>
<dbReference type="RefSeq" id="WP_146781591.1">
    <property type="nucleotide sequence ID" value="NZ_CP042434.1"/>
</dbReference>
<protein>
    <submittedName>
        <fullName evidence="5">NAD(P)H-dependent oxidoreductase</fullName>
    </submittedName>
</protein>
<comment type="similarity">
    <text evidence="1">Belongs to the nitroreductase family.</text>
</comment>
<evidence type="ECO:0000313" key="6">
    <source>
        <dbReference type="Proteomes" id="UP000321291"/>
    </source>
</evidence>